<feature type="compositionally biased region" description="Basic residues" evidence="1">
    <location>
        <begin position="247"/>
        <end position="261"/>
    </location>
</feature>
<sequence length="287" mass="30867">MLPLCLLARHGRVGNHGQRAFGERRTRVECDYRSCCRVRGRCLAPKVPRFDAATRRIDQSLGGGRRCSMASLVTSASWAVALVAMSAGMLAVTVLIVTDLGTVGRLLGGATVIGVGIAAAAFGVVALREGRVLLGTTVIGFGVAAAVFGVASVREGDLLFGTAFGRGRSSGSRGRGRGSARESSAGRHRVGRIRGRACRDRGRDLVRGSCAGRYRGGRTWGRRCRLRGRGSTRRSDRATVDWVAASNHHRSNTKRIKRNARPSRADRHERPGTKQMTESNPHRQLAT</sequence>
<reference evidence="3 4" key="1">
    <citation type="submission" date="2020-08" db="EMBL/GenBank/DDBJ databases">
        <title>Sequencing the genomes of 1000 actinobacteria strains.</title>
        <authorList>
            <person name="Klenk H.-P."/>
        </authorList>
    </citation>
    <scope>NUCLEOTIDE SEQUENCE [LARGE SCALE GENOMIC DNA]</scope>
    <source>
        <strain evidence="3 4">DSM 43149</strain>
    </source>
</reference>
<name>A0A7W7I675_9ACTN</name>
<feature type="region of interest" description="Disordered" evidence="1">
    <location>
        <begin position="246"/>
        <end position="287"/>
    </location>
</feature>
<gene>
    <name evidence="3" type="ORF">BJ971_007757</name>
</gene>
<keyword evidence="2" id="KW-1133">Transmembrane helix</keyword>
<organism evidence="3 4">
    <name type="scientific">Actinoplanes digitatis</name>
    <dbReference type="NCBI Taxonomy" id="1868"/>
    <lineage>
        <taxon>Bacteria</taxon>
        <taxon>Bacillati</taxon>
        <taxon>Actinomycetota</taxon>
        <taxon>Actinomycetes</taxon>
        <taxon>Micromonosporales</taxon>
        <taxon>Micromonosporaceae</taxon>
        <taxon>Actinoplanes</taxon>
    </lineage>
</organism>
<keyword evidence="4" id="KW-1185">Reference proteome</keyword>
<evidence type="ECO:0000256" key="1">
    <source>
        <dbReference type="SAM" id="MobiDB-lite"/>
    </source>
</evidence>
<protein>
    <submittedName>
        <fullName evidence="3">Uncharacterized protein</fullName>
    </submittedName>
</protein>
<feature type="compositionally biased region" description="Basic and acidic residues" evidence="1">
    <location>
        <begin position="263"/>
        <end position="272"/>
    </location>
</feature>
<dbReference type="AlphaFoldDB" id="A0A7W7I675"/>
<feature type="transmembrane region" description="Helical" evidence="2">
    <location>
        <begin position="75"/>
        <end position="97"/>
    </location>
</feature>
<comment type="caution">
    <text evidence="3">The sequence shown here is derived from an EMBL/GenBank/DDBJ whole genome shotgun (WGS) entry which is preliminary data.</text>
</comment>
<evidence type="ECO:0000313" key="3">
    <source>
        <dbReference type="EMBL" id="MBB4767201.1"/>
    </source>
</evidence>
<dbReference type="EMBL" id="JACHNH010000001">
    <property type="protein sequence ID" value="MBB4767201.1"/>
    <property type="molecule type" value="Genomic_DNA"/>
</dbReference>
<keyword evidence="2" id="KW-0812">Transmembrane</keyword>
<proteinExistence type="predicted"/>
<keyword evidence="2" id="KW-0472">Membrane</keyword>
<dbReference type="Proteomes" id="UP000578112">
    <property type="component" value="Unassembled WGS sequence"/>
</dbReference>
<evidence type="ECO:0000256" key="2">
    <source>
        <dbReference type="SAM" id="Phobius"/>
    </source>
</evidence>
<feature type="region of interest" description="Disordered" evidence="1">
    <location>
        <begin position="168"/>
        <end position="194"/>
    </location>
</feature>
<evidence type="ECO:0000313" key="4">
    <source>
        <dbReference type="Proteomes" id="UP000578112"/>
    </source>
</evidence>
<feature type="transmembrane region" description="Helical" evidence="2">
    <location>
        <begin position="103"/>
        <end position="125"/>
    </location>
</feature>
<feature type="transmembrane region" description="Helical" evidence="2">
    <location>
        <begin position="132"/>
        <end position="151"/>
    </location>
</feature>
<accession>A0A7W7I675</accession>